<dbReference type="InterPro" id="IPR036388">
    <property type="entry name" value="WH-like_DNA-bd_sf"/>
</dbReference>
<organism evidence="2 3">
    <name type="scientific">Agathobaculum faecis</name>
    <dbReference type="NCBI Taxonomy" id="2763013"/>
    <lineage>
        <taxon>Bacteria</taxon>
        <taxon>Bacillati</taxon>
        <taxon>Bacillota</taxon>
        <taxon>Clostridia</taxon>
        <taxon>Eubacteriales</taxon>
        <taxon>Butyricicoccaceae</taxon>
        <taxon>Agathobaculum</taxon>
    </lineage>
</organism>
<sequence>MEINLKDYYYWYITDELINVSEEIAAELCAGKRYESVYSRRMKRNKVISLDASTNTERFISLHELSPEQCLVLMEEYQKLCHALNALPDAQGRRIEAHYLLGQSVQDIAAEEAVTCRAVQASIQRGLKAMRKYF</sequence>
<reference evidence="2" key="1">
    <citation type="submission" date="2020-08" db="EMBL/GenBank/DDBJ databases">
        <title>Genome public.</title>
        <authorList>
            <person name="Liu C."/>
            <person name="Sun Q."/>
        </authorList>
    </citation>
    <scope>NUCLEOTIDE SEQUENCE</scope>
    <source>
        <strain evidence="2">NSJ-28</strain>
    </source>
</reference>
<feature type="domain" description="RNA polymerase sigma factor 70 region 4 type 2" evidence="1">
    <location>
        <begin position="82"/>
        <end position="130"/>
    </location>
</feature>
<dbReference type="Pfam" id="PF08281">
    <property type="entry name" value="Sigma70_r4_2"/>
    <property type="match status" value="1"/>
</dbReference>
<dbReference type="Gene3D" id="1.10.10.10">
    <property type="entry name" value="Winged helix-like DNA-binding domain superfamily/Winged helix DNA-binding domain"/>
    <property type="match status" value="1"/>
</dbReference>
<dbReference type="RefSeq" id="WP_159068136.1">
    <property type="nucleotide sequence ID" value="NZ_JACOPL010000006.1"/>
</dbReference>
<keyword evidence="3" id="KW-1185">Reference proteome</keyword>
<comment type="caution">
    <text evidence="2">The sequence shown here is derived from an EMBL/GenBank/DDBJ whole genome shotgun (WGS) entry which is preliminary data.</text>
</comment>
<dbReference type="InterPro" id="IPR013324">
    <property type="entry name" value="RNA_pol_sigma_r3/r4-like"/>
</dbReference>
<evidence type="ECO:0000259" key="1">
    <source>
        <dbReference type="Pfam" id="PF08281"/>
    </source>
</evidence>
<proteinExistence type="predicted"/>
<dbReference type="GO" id="GO:0003677">
    <property type="term" value="F:DNA binding"/>
    <property type="evidence" value="ECO:0007669"/>
    <property type="project" value="InterPro"/>
</dbReference>
<dbReference type="Proteomes" id="UP000606499">
    <property type="component" value="Unassembled WGS sequence"/>
</dbReference>
<accession>A0A923RYJ6</accession>
<dbReference type="GO" id="GO:0016987">
    <property type="term" value="F:sigma factor activity"/>
    <property type="evidence" value="ECO:0007669"/>
    <property type="project" value="InterPro"/>
</dbReference>
<evidence type="ECO:0000313" key="2">
    <source>
        <dbReference type="EMBL" id="MBC5725370.1"/>
    </source>
</evidence>
<gene>
    <name evidence="2" type="ORF">H8S45_07845</name>
</gene>
<evidence type="ECO:0000313" key="3">
    <source>
        <dbReference type="Proteomes" id="UP000606499"/>
    </source>
</evidence>
<dbReference type="SUPFAM" id="SSF88659">
    <property type="entry name" value="Sigma3 and sigma4 domains of RNA polymerase sigma factors"/>
    <property type="match status" value="1"/>
</dbReference>
<dbReference type="AlphaFoldDB" id="A0A923RYJ6"/>
<dbReference type="EMBL" id="JACOPL010000006">
    <property type="protein sequence ID" value="MBC5725370.1"/>
    <property type="molecule type" value="Genomic_DNA"/>
</dbReference>
<dbReference type="InterPro" id="IPR013249">
    <property type="entry name" value="RNA_pol_sigma70_r4_t2"/>
</dbReference>
<name>A0A923RYJ6_9FIRM</name>
<protein>
    <submittedName>
        <fullName evidence="2">Sigma-70 family RNA polymerase sigma factor</fullName>
    </submittedName>
</protein>
<dbReference type="GO" id="GO:0006352">
    <property type="term" value="P:DNA-templated transcription initiation"/>
    <property type="evidence" value="ECO:0007669"/>
    <property type="project" value="InterPro"/>
</dbReference>